<dbReference type="InterPro" id="IPR016181">
    <property type="entry name" value="Acyl_CoA_acyltransferase"/>
</dbReference>
<dbReference type="Proteomes" id="UP000562492">
    <property type="component" value="Unassembled WGS sequence"/>
</dbReference>
<evidence type="ECO:0000313" key="3">
    <source>
        <dbReference type="Proteomes" id="UP000562492"/>
    </source>
</evidence>
<evidence type="ECO:0000259" key="1">
    <source>
        <dbReference type="PROSITE" id="PS51186"/>
    </source>
</evidence>
<comment type="caution">
    <text evidence="2">The sequence shown here is derived from an EMBL/GenBank/DDBJ whole genome shotgun (WGS) entry which is preliminary data.</text>
</comment>
<name>A0ABR6RK82_9BURK</name>
<dbReference type="PROSITE" id="PS51186">
    <property type="entry name" value="GNAT"/>
    <property type="match status" value="1"/>
</dbReference>
<dbReference type="SUPFAM" id="SSF55729">
    <property type="entry name" value="Acyl-CoA N-acyltransferases (Nat)"/>
    <property type="match status" value="1"/>
</dbReference>
<gene>
    <name evidence="2" type="ORF">HNP33_003676</name>
</gene>
<proteinExistence type="predicted"/>
<organism evidence="2 3">
    <name type="scientific">Comamonas odontotermitis</name>
    <dbReference type="NCBI Taxonomy" id="379895"/>
    <lineage>
        <taxon>Bacteria</taxon>
        <taxon>Pseudomonadati</taxon>
        <taxon>Pseudomonadota</taxon>
        <taxon>Betaproteobacteria</taxon>
        <taxon>Burkholderiales</taxon>
        <taxon>Comamonadaceae</taxon>
        <taxon>Comamonas</taxon>
    </lineage>
</organism>
<dbReference type="InterPro" id="IPR000182">
    <property type="entry name" value="GNAT_dom"/>
</dbReference>
<dbReference type="EMBL" id="JACHKZ010000032">
    <property type="protein sequence ID" value="MBB6579562.1"/>
    <property type="molecule type" value="Genomic_DNA"/>
</dbReference>
<accession>A0ABR6RK82</accession>
<reference evidence="2 3" key="1">
    <citation type="submission" date="2020-08" db="EMBL/GenBank/DDBJ databases">
        <title>Functional genomics of gut bacteria from endangered species of beetles.</title>
        <authorList>
            <person name="Carlos-Shanley C."/>
        </authorList>
    </citation>
    <scope>NUCLEOTIDE SEQUENCE [LARGE SCALE GENOMIC DNA]</scope>
    <source>
        <strain evidence="2 3">S00124</strain>
    </source>
</reference>
<sequence>MPKPSSPADQLNWTCLSFDQLSLGDLYDTLHVRCQVFIAEQVAFQDLDYKDQSAWHLLGRDGSGVLQSYARILPPGLAYEEPSIGRVLAMAAVRGTGAGWELMRHAMAEVEQRWPGSPIRIGAQAYLQKFYEGCGFEVVSQPYLEDGIPHLTMLYRSQGA</sequence>
<feature type="domain" description="N-acetyltransferase" evidence="1">
    <location>
        <begin position="16"/>
        <end position="160"/>
    </location>
</feature>
<evidence type="ECO:0000313" key="2">
    <source>
        <dbReference type="EMBL" id="MBB6579562.1"/>
    </source>
</evidence>
<protein>
    <submittedName>
        <fullName evidence="2">ElaA protein</fullName>
    </submittedName>
</protein>
<keyword evidence="3" id="KW-1185">Reference proteome</keyword>
<dbReference type="Gene3D" id="3.40.630.30">
    <property type="match status" value="1"/>
</dbReference>
<dbReference type="RefSeq" id="WP_184711042.1">
    <property type="nucleotide sequence ID" value="NZ_JACHKZ010000032.1"/>
</dbReference>
<dbReference type="Pfam" id="PF13673">
    <property type="entry name" value="Acetyltransf_10"/>
    <property type="match status" value="1"/>
</dbReference>